<feature type="signal peptide" evidence="3">
    <location>
        <begin position="1"/>
        <end position="23"/>
    </location>
</feature>
<protein>
    <submittedName>
        <fullName evidence="5">ABC transporter substrate-binding protein</fullName>
    </submittedName>
</protein>
<dbReference type="InterPro" id="IPR051010">
    <property type="entry name" value="BCAA_transport"/>
</dbReference>
<evidence type="ECO:0000256" key="3">
    <source>
        <dbReference type="SAM" id="SignalP"/>
    </source>
</evidence>
<dbReference type="PANTHER" id="PTHR30483:SF38">
    <property type="entry name" value="BLR7848 PROTEIN"/>
    <property type="match status" value="1"/>
</dbReference>
<dbReference type="SUPFAM" id="SSF53822">
    <property type="entry name" value="Periplasmic binding protein-like I"/>
    <property type="match status" value="1"/>
</dbReference>
<feature type="chain" id="PRO_5032687866" evidence="3">
    <location>
        <begin position="24"/>
        <end position="391"/>
    </location>
</feature>
<name>A0A849P6Y3_9BURK</name>
<comment type="similarity">
    <text evidence="1">Belongs to the leucine-binding protein family.</text>
</comment>
<keyword evidence="6" id="KW-1185">Reference proteome</keyword>
<evidence type="ECO:0000313" key="5">
    <source>
        <dbReference type="EMBL" id="NOL52064.1"/>
    </source>
</evidence>
<evidence type="ECO:0000256" key="2">
    <source>
        <dbReference type="ARBA" id="ARBA00022729"/>
    </source>
</evidence>
<sequence>MKKFALRALCTIPMMALASAVWAQQTVTVGVSVSSTGPAASLGIPEKNTAEIAPTTLEGGVEVKYVVLDDATDTANAVRNMRKLISENKIDVMVGSTVTAASLGLVDVAAETKVPLISLNGNAVVVFPQEGAKKWAFKTAQNDSLMAQALKTSMQKAGVKTLGVIGFADAYGQGWLKEMTAALEGTDIKIVASESYARTDTSVTGQVMKLVAAKPDAVLVATAGTPGALPQRELKQRGFKGQIYHTHGSANNDFLRVCGKACEEVILPVGPVVVAAQLEDGHPLKTTGLAYTKLYEEKYGANTVNAFGGHMWDASVLINATIPKVLATGAKPGTEEFRVAFRDALENAKDVVGVHGVFNMAADNHAGLDDRARVMVKVQDGKWVYQPELLK</sequence>
<reference evidence="5 6" key="1">
    <citation type="submission" date="2020-05" db="EMBL/GenBank/DDBJ databases">
        <authorList>
            <person name="Niu N."/>
        </authorList>
    </citation>
    <scope>NUCLEOTIDE SEQUENCE [LARGE SCALE GENOMIC DNA]</scope>
    <source>
        <strain evidence="5 6">3340-03</strain>
    </source>
</reference>
<organism evidence="5 6">
    <name type="scientific">Pelistega suis</name>
    <dbReference type="NCBI Taxonomy" id="1631957"/>
    <lineage>
        <taxon>Bacteria</taxon>
        <taxon>Pseudomonadati</taxon>
        <taxon>Pseudomonadota</taxon>
        <taxon>Betaproteobacteria</taxon>
        <taxon>Burkholderiales</taxon>
        <taxon>Alcaligenaceae</taxon>
        <taxon>Pelistega</taxon>
    </lineage>
</organism>
<keyword evidence="2 3" id="KW-0732">Signal</keyword>
<dbReference type="EMBL" id="JABGBN010000006">
    <property type="protein sequence ID" value="NOL52064.1"/>
    <property type="molecule type" value="Genomic_DNA"/>
</dbReference>
<dbReference type="AlphaFoldDB" id="A0A849P6Y3"/>
<dbReference type="InterPro" id="IPR028082">
    <property type="entry name" value="Peripla_BP_I"/>
</dbReference>
<gene>
    <name evidence="5" type="ORF">HKX39_07805</name>
</gene>
<feature type="domain" description="Leucine-binding protein" evidence="4">
    <location>
        <begin position="26"/>
        <end position="370"/>
    </location>
</feature>
<dbReference type="CDD" id="cd06333">
    <property type="entry name" value="PBP1_ABC_RPA1789-like"/>
    <property type="match status" value="1"/>
</dbReference>
<dbReference type="Pfam" id="PF13458">
    <property type="entry name" value="Peripla_BP_6"/>
    <property type="match status" value="1"/>
</dbReference>
<evidence type="ECO:0000256" key="1">
    <source>
        <dbReference type="ARBA" id="ARBA00010062"/>
    </source>
</evidence>
<evidence type="ECO:0000259" key="4">
    <source>
        <dbReference type="Pfam" id="PF13458"/>
    </source>
</evidence>
<comment type="caution">
    <text evidence="5">The sequence shown here is derived from an EMBL/GenBank/DDBJ whole genome shotgun (WGS) entry which is preliminary data.</text>
</comment>
<proteinExistence type="inferred from homology"/>
<dbReference type="RefSeq" id="WP_171680761.1">
    <property type="nucleotide sequence ID" value="NZ_JABGBN010000006.1"/>
</dbReference>
<dbReference type="PANTHER" id="PTHR30483">
    <property type="entry name" value="LEUCINE-SPECIFIC-BINDING PROTEIN"/>
    <property type="match status" value="1"/>
</dbReference>
<dbReference type="InterPro" id="IPR028081">
    <property type="entry name" value="Leu-bd"/>
</dbReference>
<dbReference type="Proteomes" id="UP000537862">
    <property type="component" value="Unassembled WGS sequence"/>
</dbReference>
<dbReference type="Gene3D" id="3.40.50.2300">
    <property type="match status" value="2"/>
</dbReference>
<evidence type="ECO:0000313" key="6">
    <source>
        <dbReference type="Proteomes" id="UP000537862"/>
    </source>
</evidence>
<accession>A0A849P6Y3</accession>